<protein>
    <submittedName>
        <fullName evidence="1">Uncharacterized protein</fullName>
    </submittedName>
</protein>
<name>A0A1L9TH31_9EURO</name>
<reference evidence="2" key="1">
    <citation type="journal article" date="2017" name="Genome Biol.">
        <title>Comparative genomics reveals high biological diversity and specific adaptations in the industrially and medically important fungal genus Aspergillus.</title>
        <authorList>
            <person name="de Vries R.P."/>
            <person name="Riley R."/>
            <person name="Wiebenga A."/>
            <person name="Aguilar-Osorio G."/>
            <person name="Amillis S."/>
            <person name="Uchima C.A."/>
            <person name="Anderluh G."/>
            <person name="Asadollahi M."/>
            <person name="Askin M."/>
            <person name="Barry K."/>
            <person name="Battaglia E."/>
            <person name="Bayram O."/>
            <person name="Benocci T."/>
            <person name="Braus-Stromeyer S.A."/>
            <person name="Caldana C."/>
            <person name="Canovas D."/>
            <person name="Cerqueira G.C."/>
            <person name="Chen F."/>
            <person name="Chen W."/>
            <person name="Choi C."/>
            <person name="Clum A."/>
            <person name="Dos Santos R.A."/>
            <person name="Damasio A.R."/>
            <person name="Diallinas G."/>
            <person name="Emri T."/>
            <person name="Fekete E."/>
            <person name="Flipphi M."/>
            <person name="Freyberg S."/>
            <person name="Gallo A."/>
            <person name="Gournas C."/>
            <person name="Habgood R."/>
            <person name="Hainaut M."/>
            <person name="Harispe M.L."/>
            <person name="Henrissat B."/>
            <person name="Hilden K.S."/>
            <person name="Hope R."/>
            <person name="Hossain A."/>
            <person name="Karabika E."/>
            <person name="Karaffa L."/>
            <person name="Karanyi Z."/>
            <person name="Krasevec N."/>
            <person name="Kuo A."/>
            <person name="Kusch H."/>
            <person name="LaButti K."/>
            <person name="Lagendijk E.L."/>
            <person name="Lapidus A."/>
            <person name="Levasseur A."/>
            <person name="Lindquist E."/>
            <person name="Lipzen A."/>
            <person name="Logrieco A.F."/>
            <person name="MacCabe A."/>
            <person name="Maekelae M.R."/>
            <person name="Malavazi I."/>
            <person name="Melin P."/>
            <person name="Meyer V."/>
            <person name="Mielnichuk N."/>
            <person name="Miskei M."/>
            <person name="Molnar A.P."/>
            <person name="Mule G."/>
            <person name="Ngan C.Y."/>
            <person name="Orejas M."/>
            <person name="Orosz E."/>
            <person name="Ouedraogo J.P."/>
            <person name="Overkamp K.M."/>
            <person name="Park H.-S."/>
            <person name="Perrone G."/>
            <person name="Piumi F."/>
            <person name="Punt P.J."/>
            <person name="Ram A.F."/>
            <person name="Ramon A."/>
            <person name="Rauscher S."/>
            <person name="Record E."/>
            <person name="Riano-Pachon D.M."/>
            <person name="Robert V."/>
            <person name="Roehrig J."/>
            <person name="Ruller R."/>
            <person name="Salamov A."/>
            <person name="Salih N.S."/>
            <person name="Samson R.A."/>
            <person name="Sandor E."/>
            <person name="Sanguinetti M."/>
            <person name="Schuetze T."/>
            <person name="Sepcic K."/>
            <person name="Shelest E."/>
            <person name="Sherlock G."/>
            <person name="Sophianopoulou V."/>
            <person name="Squina F.M."/>
            <person name="Sun H."/>
            <person name="Susca A."/>
            <person name="Todd R.B."/>
            <person name="Tsang A."/>
            <person name="Unkles S.E."/>
            <person name="van de Wiele N."/>
            <person name="van Rossen-Uffink D."/>
            <person name="Oliveira J.V."/>
            <person name="Vesth T.C."/>
            <person name="Visser J."/>
            <person name="Yu J.-H."/>
            <person name="Zhou M."/>
            <person name="Andersen M.R."/>
            <person name="Archer D.B."/>
            <person name="Baker S.E."/>
            <person name="Benoit I."/>
            <person name="Brakhage A.A."/>
            <person name="Braus G.H."/>
            <person name="Fischer R."/>
            <person name="Frisvad J.C."/>
            <person name="Goldman G.H."/>
            <person name="Houbraken J."/>
            <person name="Oakley B."/>
            <person name="Pocsi I."/>
            <person name="Scazzocchio C."/>
            <person name="Seiboth B."/>
            <person name="vanKuyk P.A."/>
            <person name="Wortman J."/>
            <person name="Dyer P.S."/>
            <person name="Grigoriev I.V."/>
        </authorList>
    </citation>
    <scope>NUCLEOTIDE SEQUENCE [LARGE SCALE GENOMIC DNA]</scope>
    <source>
        <strain evidence="2">CBS 593.65</strain>
    </source>
</reference>
<gene>
    <name evidence="1" type="ORF">ASPSYDRAFT_969155</name>
</gene>
<dbReference type="AlphaFoldDB" id="A0A1L9TH31"/>
<evidence type="ECO:0000313" key="1">
    <source>
        <dbReference type="EMBL" id="OJJ58736.1"/>
    </source>
</evidence>
<organism evidence="1 2">
    <name type="scientific">Aspergillus sydowii CBS 593.65</name>
    <dbReference type="NCBI Taxonomy" id="1036612"/>
    <lineage>
        <taxon>Eukaryota</taxon>
        <taxon>Fungi</taxon>
        <taxon>Dikarya</taxon>
        <taxon>Ascomycota</taxon>
        <taxon>Pezizomycotina</taxon>
        <taxon>Eurotiomycetes</taxon>
        <taxon>Eurotiomycetidae</taxon>
        <taxon>Eurotiales</taxon>
        <taxon>Aspergillaceae</taxon>
        <taxon>Aspergillus</taxon>
        <taxon>Aspergillus subgen. Nidulantes</taxon>
    </lineage>
</organism>
<proteinExistence type="predicted"/>
<dbReference type="RefSeq" id="XP_040702542.1">
    <property type="nucleotide sequence ID" value="XM_040853226.1"/>
</dbReference>
<keyword evidence="2" id="KW-1185">Reference proteome</keyword>
<dbReference type="VEuPathDB" id="FungiDB:ASPSYDRAFT_969155"/>
<sequence length="195" mass="21264">MVVFTSCPHAITASSAGSCFEQHLTVSFDRSWAPRSSVLLICFFLHIIQLPALSARTCAPSILILPPSQVDMINVSLLARLFLFRFSLQSSIFKVSAIPPPGCPDLRIAAQSPCVWMNTSCYSIPSTQIAADPIPKLRSFCTVNHLFCGPPGLDVSPHPRFYQCAVQSPFPLSANVAFSLKPNVANRRSGPSLFR</sequence>
<dbReference type="Proteomes" id="UP000184356">
    <property type="component" value="Unassembled WGS sequence"/>
</dbReference>
<evidence type="ECO:0000313" key="2">
    <source>
        <dbReference type="Proteomes" id="UP000184356"/>
    </source>
</evidence>
<accession>A0A1L9TH31</accession>
<dbReference type="GeneID" id="63769299"/>
<dbReference type="EMBL" id="KV878586">
    <property type="protein sequence ID" value="OJJ58736.1"/>
    <property type="molecule type" value="Genomic_DNA"/>
</dbReference>